<dbReference type="GO" id="GO:0005975">
    <property type="term" value="P:carbohydrate metabolic process"/>
    <property type="evidence" value="ECO:0007669"/>
    <property type="project" value="InterPro"/>
</dbReference>
<dbReference type="Gene3D" id="3.20.20.370">
    <property type="entry name" value="Glycoside hydrolase/deacetylase"/>
    <property type="match status" value="1"/>
</dbReference>
<keyword evidence="3" id="KW-1185">Reference proteome</keyword>
<name>A0A290Q3J3_9BACT</name>
<dbReference type="OrthoDB" id="9812065at2"/>
<gene>
    <name evidence="2" type="ORF">CMV30_03440</name>
</gene>
<dbReference type="CDD" id="cd10917">
    <property type="entry name" value="CE4_NodB_like_6s_7s"/>
    <property type="match status" value="1"/>
</dbReference>
<reference evidence="2 3" key="1">
    <citation type="submission" date="2017-09" db="EMBL/GenBank/DDBJ databases">
        <title>Complete genome sequence of Verrucomicrobial strain HZ-65, isolated from freshwater.</title>
        <authorList>
            <person name="Choi A."/>
        </authorList>
    </citation>
    <scope>NUCLEOTIDE SEQUENCE [LARGE SCALE GENOMIC DNA]</scope>
    <source>
        <strain evidence="2 3">HZ-65</strain>
    </source>
</reference>
<dbReference type="SUPFAM" id="SSF88713">
    <property type="entry name" value="Glycoside hydrolase/deacetylase"/>
    <property type="match status" value="1"/>
</dbReference>
<dbReference type="PANTHER" id="PTHR10587:SF137">
    <property type="entry name" value="4-DEOXY-4-FORMAMIDO-L-ARABINOSE-PHOSPHOUNDECAPRENOL DEFORMYLASE ARND-RELATED"/>
    <property type="match status" value="1"/>
</dbReference>
<proteinExistence type="predicted"/>
<dbReference type="InterPro" id="IPR002509">
    <property type="entry name" value="NODB_dom"/>
</dbReference>
<dbReference type="PANTHER" id="PTHR10587">
    <property type="entry name" value="GLYCOSYL TRANSFERASE-RELATED"/>
    <property type="match status" value="1"/>
</dbReference>
<feature type="domain" description="NodB homology" evidence="1">
    <location>
        <begin position="131"/>
        <end position="313"/>
    </location>
</feature>
<dbReference type="Proteomes" id="UP000217265">
    <property type="component" value="Chromosome"/>
</dbReference>
<dbReference type="InterPro" id="IPR050248">
    <property type="entry name" value="Polysacc_deacetylase_ArnD"/>
</dbReference>
<protein>
    <submittedName>
        <fullName evidence="2">Acetyl xylan esterase</fullName>
    </submittedName>
</protein>
<dbReference type="EMBL" id="CP023344">
    <property type="protein sequence ID" value="ATC63084.1"/>
    <property type="molecule type" value="Genomic_DNA"/>
</dbReference>
<evidence type="ECO:0000259" key="1">
    <source>
        <dbReference type="PROSITE" id="PS51677"/>
    </source>
</evidence>
<dbReference type="Pfam" id="PF01522">
    <property type="entry name" value="Polysacc_deac_1"/>
    <property type="match status" value="1"/>
</dbReference>
<evidence type="ECO:0000313" key="3">
    <source>
        <dbReference type="Proteomes" id="UP000217265"/>
    </source>
</evidence>
<dbReference type="GO" id="GO:0016810">
    <property type="term" value="F:hydrolase activity, acting on carbon-nitrogen (but not peptide) bonds"/>
    <property type="evidence" value="ECO:0007669"/>
    <property type="project" value="InterPro"/>
</dbReference>
<sequence>MEGRPPCRPRLLFQRVAFEIPSDQRPTFPLVIGHCSLVTSALPPVSASSTETARPLSVHAATPLRRPLAFKIWFYWTVAAKITGTVLFLRGHHTLAPFVFFSGAPWLLWQFLVPTSHGFGPAIRRFRTDRLEIWLTIDDGPDPATTPRVLDLLDQHRARATFFLIGENAARHPALVVEILRRGHTLGNHTHTHPHGTYWGALPSATGAQMDNCDAAIRAVGAPSPRWFRPPVGLKSLSLHPQLAKRGLELVLWSARGYDTQTRDPDAAVRRIRHSLTPGAIILAHESGPPGSPRVEVIARLLARLTADGYRCVIPSAESLERT</sequence>
<dbReference type="KEGG" id="vbh:CMV30_03440"/>
<dbReference type="PROSITE" id="PS51677">
    <property type="entry name" value="NODB"/>
    <property type="match status" value="1"/>
</dbReference>
<organism evidence="2 3">
    <name type="scientific">Nibricoccus aquaticus</name>
    <dbReference type="NCBI Taxonomy" id="2576891"/>
    <lineage>
        <taxon>Bacteria</taxon>
        <taxon>Pseudomonadati</taxon>
        <taxon>Verrucomicrobiota</taxon>
        <taxon>Opitutia</taxon>
        <taxon>Opitutales</taxon>
        <taxon>Opitutaceae</taxon>
        <taxon>Nibricoccus</taxon>
    </lineage>
</organism>
<evidence type="ECO:0000313" key="2">
    <source>
        <dbReference type="EMBL" id="ATC63084.1"/>
    </source>
</evidence>
<dbReference type="InterPro" id="IPR011330">
    <property type="entry name" value="Glyco_hydro/deAcase_b/a-brl"/>
</dbReference>
<accession>A0A290Q3J3</accession>
<dbReference type="AlphaFoldDB" id="A0A290Q3J3"/>